<keyword evidence="5" id="KW-1185">Reference proteome</keyword>
<dbReference type="NCBIfam" id="NF005748">
    <property type="entry name" value="PRK07572.1"/>
    <property type="match status" value="1"/>
</dbReference>
<dbReference type="RefSeq" id="WP_175224693.1">
    <property type="nucleotide sequence ID" value="NZ_CADIKH010000002.1"/>
</dbReference>
<protein>
    <submittedName>
        <fullName evidence="4">Cytosine deaminase</fullName>
        <ecNumber evidence="4">3.5.4.1</ecNumber>
    </submittedName>
</protein>
<dbReference type="SUPFAM" id="SSF51556">
    <property type="entry name" value="Metallo-dependent hydrolases"/>
    <property type="match status" value="1"/>
</dbReference>
<feature type="domain" description="Amidohydrolase 3" evidence="3">
    <location>
        <begin position="43"/>
        <end position="403"/>
    </location>
</feature>
<dbReference type="Gene3D" id="3.20.20.140">
    <property type="entry name" value="Metal-dependent hydrolases"/>
    <property type="match status" value="1"/>
</dbReference>
<evidence type="ECO:0000256" key="1">
    <source>
        <dbReference type="ARBA" id="ARBA00022723"/>
    </source>
</evidence>
<keyword evidence="2 4" id="KW-0378">Hydrolase</keyword>
<dbReference type="EC" id="3.5.4.1" evidence="4"/>
<dbReference type="GO" id="GO:0035888">
    <property type="term" value="F:isoguanine deaminase activity"/>
    <property type="evidence" value="ECO:0007669"/>
    <property type="project" value="TreeGrafter"/>
</dbReference>
<keyword evidence="1" id="KW-0479">Metal-binding</keyword>
<dbReference type="EMBL" id="CADIKH010000002">
    <property type="protein sequence ID" value="CAB3747371.1"/>
    <property type="molecule type" value="Genomic_DNA"/>
</dbReference>
<dbReference type="InterPro" id="IPR032466">
    <property type="entry name" value="Metal_Hydrolase"/>
</dbReference>
<dbReference type="GO" id="GO:0006209">
    <property type="term" value="P:cytosine catabolic process"/>
    <property type="evidence" value="ECO:0007669"/>
    <property type="project" value="TreeGrafter"/>
</dbReference>
<organism evidence="4 5">
    <name type="scientific">Paraburkholderia humisilvae</name>
    <dbReference type="NCBI Taxonomy" id="627669"/>
    <lineage>
        <taxon>Bacteria</taxon>
        <taxon>Pseudomonadati</taxon>
        <taxon>Pseudomonadota</taxon>
        <taxon>Betaproteobacteria</taxon>
        <taxon>Burkholderiales</taxon>
        <taxon>Burkholderiaceae</taxon>
        <taxon>Paraburkholderia</taxon>
    </lineage>
</organism>
<dbReference type="GO" id="GO:0046872">
    <property type="term" value="F:metal ion binding"/>
    <property type="evidence" value="ECO:0007669"/>
    <property type="project" value="UniProtKB-KW"/>
</dbReference>
<dbReference type="FunFam" id="3.20.20.140:FF:000019">
    <property type="entry name" value="Cytosine deaminase"/>
    <property type="match status" value="1"/>
</dbReference>
<dbReference type="AlphaFoldDB" id="A0A6J5D1W4"/>
<dbReference type="Gene3D" id="2.30.40.10">
    <property type="entry name" value="Urease, subunit C, domain 1"/>
    <property type="match status" value="1"/>
</dbReference>
<dbReference type="SUPFAM" id="SSF51338">
    <property type="entry name" value="Composite domain of metallo-dependent hydrolases"/>
    <property type="match status" value="1"/>
</dbReference>
<proteinExistence type="predicted"/>
<dbReference type="Pfam" id="PF07969">
    <property type="entry name" value="Amidohydro_3"/>
    <property type="match status" value="1"/>
</dbReference>
<gene>
    <name evidence="4" type="primary">codA</name>
    <name evidence="4" type="ORF">LMG29542_00429</name>
</gene>
<dbReference type="PANTHER" id="PTHR32027:SF0">
    <property type="entry name" value="CYTOSINE DEAMINASE"/>
    <property type="match status" value="1"/>
</dbReference>
<evidence type="ECO:0000259" key="3">
    <source>
        <dbReference type="Pfam" id="PF07969"/>
    </source>
</evidence>
<dbReference type="Proteomes" id="UP000494363">
    <property type="component" value="Unassembled WGS sequence"/>
</dbReference>
<dbReference type="InterPro" id="IPR011059">
    <property type="entry name" value="Metal-dep_hydrolase_composite"/>
</dbReference>
<evidence type="ECO:0000313" key="4">
    <source>
        <dbReference type="EMBL" id="CAB3747371.1"/>
    </source>
</evidence>
<dbReference type="InterPro" id="IPR052349">
    <property type="entry name" value="Metallo-hydrolase_Enzymes"/>
</dbReference>
<evidence type="ECO:0000256" key="2">
    <source>
        <dbReference type="ARBA" id="ARBA00022801"/>
    </source>
</evidence>
<dbReference type="CDD" id="cd01293">
    <property type="entry name" value="Bact_CD"/>
    <property type="match status" value="1"/>
</dbReference>
<dbReference type="InterPro" id="IPR013108">
    <property type="entry name" value="Amidohydro_3"/>
</dbReference>
<sequence>MDLIIRGAMLPRRAARREGPVDIGIEGARIVAVEPHLAAHAPEEIDANGLLVTPPFVDAHFHMDATLSYGLPRINASGTLLEGIALWGELKPHLTQEALVERALQYCDWAVARGLLAIRTHVDVCDERLLAVHALLEVRRRVAHYMDLQLVAFPQDGLLRSPRAFDNLKRAIDLGVDVVGGIPHFERTMADGAESVRLLCEFAAQKGLRVDMHCDESDDPLSRHIETLAAQTHRLGLHGRVAGSHLTSMHSMDNYYVSKLLPLMREAGVAAIANPLINITLQGRADTYPKRRGMTRVPEMLAAGIDVGFGHDCVMDPWYSLGSGDMLEVAHMGLHVAQMTGIDAMRACFDAVTVNAARILGLEGYGIEPGCAANCVVLDARDEVEAIRLRAARLAVVSRGKVVSRSPAARATLTLEGRPRQVDFKLHRT</sequence>
<dbReference type="PANTHER" id="PTHR32027">
    <property type="entry name" value="CYTOSINE DEAMINASE"/>
    <property type="match status" value="1"/>
</dbReference>
<name>A0A6J5D1W4_9BURK</name>
<accession>A0A6J5D1W4</accession>
<evidence type="ECO:0000313" key="5">
    <source>
        <dbReference type="Proteomes" id="UP000494363"/>
    </source>
</evidence>
<reference evidence="4 5" key="1">
    <citation type="submission" date="2020-04" db="EMBL/GenBank/DDBJ databases">
        <authorList>
            <person name="De Canck E."/>
        </authorList>
    </citation>
    <scope>NUCLEOTIDE SEQUENCE [LARGE SCALE GENOMIC DNA]</scope>
    <source>
        <strain evidence="4 5">LMG 29542</strain>
    </source>
</reference>
<dbReference type="GO" id="GO:0004131">
    <property type="term" value="F:cytosine deaminase activity"/>
    <property type="evidence" value="ECO:0007669"/>
    <property type="project" value="UniProtKB-EC"/>
</dbReference>